<protein>
    <submittedName>
        <fullName evidence="1">Uncharacterized protein</fullName>
    </submittedName>
</protein>
<proteinExistence type="predicted"/>
<reference evidence="1" key="1">
    <citation type="submission" date="2022-10" db="EMBL/GenBank/DDBJ databases">
        <title>Complete Genome of Trichothecium roseum strain YXFP-22015, a Plant Pathogen Isolated from Citrus.</title>
        <authorList>
            <person name="Wang Y."/>
            <person name="Zhu L."/>
        </authorList>
    </citation>
    <scope>NUCLEOTIDE SEQUENCE</scope>
    <source>
        <strain evidence="1">YXFP-22015</strain>
    </source>
</reference>
<dbReference type="Proteomes" id="UP001163324">
    <property type="component" value="Chromosome 4"/>
</dbReference>
<evidence type="ECO:0000313" key="1">
    <source>
        <dbReference type="EMBL" id="KAI9900254.1"/>
    </source>
</evidence>
<organism evidence="1 2">
    <name type="scientific">Trichothecium roseum</name>
    <dbReference type="NCBI Taxonomy" id="47278"/>
    <lineage>
        <taxon>Eukaryota</taxon>
        <taxon>Fungi</taxon>
        <taxon>Dikarya</taxon>
        <taxon>Ascomycota</taxon>
        <taxon>Pezizomycotina</taxon>
        <taxon>Sordariomycetes</taxon>
        <taxon>Hypocreomycetidae</taxon>
        <taxon>Hypocreales</taxon>
        <taxon>Hypocreales incertae sedis</taxon>
        <taxon>Trichothecium</taxon>
    </lineage>
</organism>
<dbReference type="EMBL" id="CM047943">
    <property type="protein sequence ID" value="KAI9900254.1"/>
    <property type="molecule type" value="Genomic_DNA"/>
</dbReference>
<gene>
    <name evidence="1" type="ORF">N3K66_004516</name>
</gene>
<name>A0ACC0V1I2_9HYPO</name>
<accession>A0ACC0V1I2</accession>
<comment type="caution">
    <text evidence="1">The sequence shown here is derived from an EMBL/GenBank/DDBJ whole genome shotgun (WGS) entry which is preliminary data.</text>
</comment>
<keyword evidence="2" id="KW-1185">Reference proteome</keyword>
<evidence type="ECO:0000313" key="2">
    <source>
        <dbReference type="Proteomes" id="UP001163324"/>
    </source>
</evidence>
<sequence>MADSDEREPKRRKVRKGTKSCWNCRRRKIKCEYSSSGSETCVPCGARSVTCISQEYDDADLKTPPVDRRLGQRLSRLEQMMETLANGYPPPESTSGCGGGSNSSETGGGSAGGGSGGTLGFKQTDLLAVEDDLLDSAVRNAQDVAIGYTNPVEQGSNLPTPGSSTASTGAGGAASAGGSSTNPYQVSAQLRTQRHRQVSEYLYSLLPPLDIRHLLAHDTPGAETALRIFYSHTDQLAGRHEQPDALCSASSPTASSHPALLAKRLLQLCLCIQHLPPNFDISRLRMGRKQPCEAVSLWTGAAALLVANDNDLLGCVEGLECLQLLAMFQADSGHLRKSWMTTRRALGMAQLLGLGRPNPSPVRSCAPGGNQASLPVIWFRINCMDRYQSLILGLPIGSASNAFALRYLDTDDDMDRFGKAYSVIAGRIADRNDVLSSASSESEIVQAYALTQSIDLDLERAARLMEDSWWAMADLSEALRMTTTDKGKSFLAGTVKNRLQIRHFTLLILLHLPYLLKERQEKRYVYSRTTAVNASRAILDRFLEFRTVFIGTINGRHVDYSALMASMALCLGYLGSGRDENERRQDRAKVEKTQAKFYEMSLAKNDRLAKESSETIKELLPIMQQDGAAGAKDGQNVHVTVPFLGTINISPQSNSSLAASTTAPSNHVIMPDLPFSSALVPNVLVSPYLEPDASTWDAEAQPSINGHEEFTDTPWGNFSADLESWAFQGIDTTFWTMLNQNTNL</sequence>